<dbReference type="Proteomes" id="UP000183447">
    <property type="component" value="Unassembled WGS sequence"/>
</dbReference>
<gene>
    <name evidence="3" type="ORF">SAMN02983003_1912</name>
</gene>
<feature type="domain" description="Cupin type-2" evidence="2">
    <location>
        <begin position="39"/>
        <end position="106"/>
    </location>
</feature>
<organism evidence="3 4">
    <name type="scientific">Devosia enhydra</name>
    <dbReference type="NCBI Taxonomy" id="665118"/>
    <lineage>
        <taxon>Bacteria</taxon>
        <taxon>Pseudomonadati</taxon>
        <taxon>Pseudomonadota</taxon>
        <taxon>Alphaproteobacteria</taxon>
        <taxon>Hyphomicrobiales</taxon>
        <taxon>Devosiaceae</taxon>
        <taxon>Devosia</taxon>
    </lineage>
</organism>
<dbReference type="InterPro" id="IPR014710">
    <property type="entry name" value="RmlC-like_jellyroll"/>
</dbReference>
<dbReference type="EMBL" id="FPKU01000002">
    <property type="protein sequence ID" value="SFZ84263.1"/>
    <property type="molecule type" value="Genomic_DNA"/>
</dbReference>
<dbReference type="GO" id="GO:0046872">
    <property type="term" value="F:metal ion binding"/>
    <property type="evidence" value="ECO:0007669"/>
    <property type="project" value="UniProtKB-KW"/>
</dbReference>
<dbReference type="PANTHER" id="PTHR35848">
    <property type="entry name" value="OXALATE-BINDING PROTEIN"/>
    <property type="match status" value="1"/>
</dbReference>
<dbReference type="InterPro" id="IPR011051">
    <property type="entry name" value="RmlC_Cupin_sf"/>
</dbReference>
<dbReference type="PANTHER" id="PTHR35848:SF6">
    <property type="entry name" value="CUPIN TYPE-2 DOMAIN-CONTAINING PROTEIN"/>
    <property type="match status" value="1"/>
</dbReference>
<dbReference type="AlphaFoldDB" id="A0A1K2HXB4"/>
<dbReference type="InterPro" id="IPR013096">
    <property type="entry name" value="Cupin_2"/>
</dbReference>
<proteinExistence type="predicted"/>
<dbReference type="SUPFAM" id="SSF51182">
    <property type="entry name" value="RmlC-like cupins"/>
    <property type="match status" value="1"/>
</dbReference>
<dbReference type="InterPro" id="IPR051610">
    <property type="entry name" value="GPI/OXD"/>
</dbReference>
<dbReference type="RefSeq" id="WP_143145743.1">
    <property type="nucleotide sequence ID" value="NZ_FPKU01000002.1"/>
</dbReference>
<evidence type="ECO:0000313" key="3">
    <source>
        <dbReference type="EMBL" id="SFZ84263.1"/>
    </source>
</evidence>
<dbReference type="Gene3D" id="2.60.120.10">
    <property type="entry name" value="Jelly Rolls"/>
    <property type="match status" value="1"/>
</dbReference>
<keyword evidence="4" id="KW-1185">Reference proteome</keyword>
<accession>A0A1K2HXB4</accession>
<evidence type="ECO:0000256" key="1">
    <source>
        <dbReference type="ARBA" id="ARBA00022723"/>
    </source>
</evidence>
<evidence type="ECO:0000313" key="4">
    <source>
        <dbReference type="Proteomes" id="UP000183447"/>
    </source>
</evidence>
<sequence>MTIPVAPSATVPEMMHGGAERLPIRWANTAEPPARIARYRVEPGASVSLHVHTGKAEYWVITEGEGEVRVGAERFAVAEGDVVLTPPTVPHGLLNTGTVPLVFLNIVQPTGETITSTELGGRGWSAFS</sequence>
<dbReference type="OrthoDB" id="7269829at2"/>
<keyword evidence="1" id="KW-0479">Metal-binding</keyword>
<dbReference type="STRING" id="665118.SAMN02983003_1912"/>
<protein>
    <submittedName>
        <fullName evidence="3">Cupin domain-containing protein</fullName>
    </submittedName>
</protein>
<name>A0A1K2HXB4_9HYPH</name>
<dbReference type="Pfam" id="PF07883">
    <property type="entry name" value="Cupin_2"/>
    <property type="match status" value="1"/>
</dbReference>
<reference evidence="3 4" key="1">
    <citation type="submission" date="2016-11" db="EMBL/GenBank/DDBJ databases">
        <authorList>
            <person name="Jaros S."/>
            <person name="Januszkiewicz K."/>
            <person name="Wedrychowicz H."/>
        </authorList>
    </citation>
    <scope>NUCLEOTIDE SEQUENCE [LARGE SCALE GENOMIC DNA]</scope>
    <source>
        <strain evidence="3 4">ATCC 23634</strain>
    </source>
</reference>
<evidence type="ECO:0000259" key="2">
    <source>
        <dbReference type="Pfam" id="PF07883"/>
    </source>
</evidence>